<proteinExistence type="inferred from homology"/>
<feature type="region of interest" description="Disordered" evidence="7">
    <location>
        <begin position="354"/>
        <end position="373"/>
    </location>
</feature>
<dbReference type="AlphaFoldDB" id="A0A9W4NTA4"/>
<evidence type="ECO:0000256" key="2">
    <source>
        <dbReference type="ARBA" id="ARBA00009003"/>
    </source>
</evidence>
<name>A0A9W4NTA4_9EURO</name>
<feature type="transmembrane region" description="Helical" evidence="8">
    <location>
        <begin position="286"/>
        <end position="308"/>
    </location>
</feature>
<dbReference type="GO" id="GO:0000030">
    <property type="term" value="F:mannosyltransferase activity"/>
    <property type="evidence" value="ECO:0007669"/>
    <property type="project" value="TreeGrafter"/>
</dbReference>
<feature type="signal peptide" evidence="9">
    <location>
        <begin position="1"/>
        <end position="25"/>
    </location>
</feature>
<evidence type="ECO:0000256" key="9">
    <source>
        <dbReference type="SAM" id="SignalP"/>
    </source>
</evidence>
<evidence type="ECO:0008006" key="12">
    <source>
        <dbReference type="Google" id="ProtNLM"/>
    </source>
</evidence>
<evidence type="ECO:0000313" key="11">
    <source>
        <dbReference type="Proteomes" id="UP001152646"/>
    </source>
</evidence>
<accession>A0A9W4NTA4</accession>
<dbReference type="InterPro" id="IPR029044">
    <property type="entry name" value="Nucleotide-diphossugar_trans"/>
</dbReference>
<gene>
    <name evidence="10" type="ORF">PSALAMII_LOCUS9909</name>
</gene>
<feature type="chain" id="PRO_5040841989" description="Mannosyl phosphorylinositol ceramide synthase SUR1" evidence="9">
    <location>
        <begin position="26"/>
        <end position="373"/>
    </location>
</feature>
<dbReference type="GO" id="GO:0016020">
    <property type="term" value="C:membrane"/>
    <property type="evidence" value="ECO:0007669"/>
    <property type="project" value="UniProtKB-SubCell"/>
</dbReference>
<evidence type="ECO:0000256" key="1">
    <source>
        <dbReference type="ARBA" id="ARBA00004370"/>
    </source>
</evidence>
<dbReference type="InterPro" id="IPR007577">
    <property type="entry name" value="GlycoTrfase_DXD_sugar-bd_CS"/>
</dbReference>
<organism evidence="10 11">
    <name type="scientific">Penicillium salamii</name>
    <dbReference type="NCBI Taxonomy" id="1612424"/>
    <lineage>
        <taxon>Eukaryota</taxon>
        <taxon>Fungi</taxon>
        <taxon>Dikarya</taxon>
        <taxon>Ascomycota</taxon>
        <taxon>Pezizomycotina</taxon>
        <taxon>Eurotiomycetes</taxon>
        <taxon>Eurotiomycetidae</taxon>
        <taxon>Eurotiales</taxon>
        <taxon>Aspergillaceae</taxon>
        <taxon>Penicillium</taxon>
    </lineage>
</organism>
<evidence type="ECO:0000256" key="8">
    <source>
        <dbReference type="SAM" id="Phobius"/>
    </source>
</evidence>
<reference evidence="10" key="1">
    <citation type="submission" date="2021-07" db="EMBL/GenBank/DDBJ databases">
        <authorList>
            <person name="Branca A.L. A."/>
        </authorList>
    </citation>
    <scope>NUCLEOTIDE SEQUENCE</scope>
</reference>
<evidence type="ECO:0000256" key="4">
    <source>
        <dbReference type="ARBA" id="ARBA00022692"/>
    </source>
</evidence>
<dbReference type="PANTHER" id="PTHR32385">
    <property type="entry name" value="MANNOSYL PHOSPHORYLINOSITOL CERAMIDE SYNTHASE"/>
    <property type="match status" value="1"/>
</dbReference>
<keyword evidence="9" id="KW-0732">Signal</keyword>
<evidence type="ECO:0000256" key="6">
    <source>
        <dbReference type="ARBA" id="ARBA00023136"/>
    </source>
</evidence>
<dbReference type="Gene3D" id="3.90.550.20">
    <property type="match status" value="1"/>
</dbReference>
<comment type="similarity">
    <text evidence="2">Belongs to the glycosyltransferase 32 family.</text>
</comment>
<dbReference type="OrthoDB" id="3647at2759"/>
<dbReference type="InterPro" id="IPR051706">
    <property type="entry name" value="Glycosyltransferase_domain"/>
</dbReference>
<keyword evidence="3" id="KW-0808">Transferase</keyword>
<dbReference type="EMBL" id="CAJVPA010000234">
    <property type="protein sequence ID" value="CAG8418081.1"/>
    <property type="molecule type" value="Genomic_DNA"/>
</dbReference>
<dbReference type="Proteomes" id="UP001152646">
    <property type="component" value="Unassembled WGS sequence"/>
</dbReference>
<evidence type="ECO:0000256" key="7">
    <source>
        <dbReference type="SAM" id="MobiDB-lite"/>
    </source>
</evidence>
<evidence type="ECO:0000256" key="3">
    <source>
        <dbReference type="ARBA" id="ARBA00022679"/>
    </source>
</evidence>
<evidence type="ECO:0000313" key="10">
    <source>
        <dbReference type="EMBL" id="CAG8418081.1"/>
    </source>
</evidence>
<dbReference type="Pfam" id="PF04488">
    <property type="entry name" value="Gly_transf_sug"/>
    <property type="match status" value="1"/>
</dbReference>
<keyword evidence="5 8" id="KW-1133">Transmembrane helix</keyword>
<dbReference type="SUPFAM" id="SSF53448">
    <property type="entry name" value="Nucleotide-diphospho-sugar transferases"/>
    <property type="match status" value="1"/>
</dbReference>
<dbReference type="GO" id="GO:0051999">
    <property type="term" value="P:mannosyl-inositol phosphorylceramide biosynthetic process"/>
    <property type="evidence" value="ECO:0007669"/>
    <property type="project" value="TreeGrafter"/>
</dbReference>
<comment type="subcellular location">
    <subcellularLocation>
        <location evidence="1">Membrane</location>
    </subcellularLocation>
</comment>
<dbReference type="PANTHER" id="PTHR32385:SF20">
    <property type="entry name" value="MANNOSYL PHOSPHORYLINOSITOL CERAMIDE SYNTHASE CSH1-RELATED"/>
    <property type="match status" value="1"/>
</dbReference>
<keyword evidence="6 8" id="KW-0472">Membrane</keyword>
<evidence type="ECO:0000256" key="5">
    <source>
        <dbReference type="ARBA" id="ARBA00022989"/>
    </source>
</evidence>
<protein>
    <recommendedName>
        <fullName evidence="12">Mannosyl phosphorylinositol ceramide synthase SUR1</fullName>
    </recommendedName>
</protein>
<comment type="caution">
    <text evidence="10">The sequence shown here is derived from an EMBL/GenBank/DDBJ whole genome shotgun (WGS) entry which is preliminary data.</text>
</comment>
<sequence length="373" mass="43516">MRRGLLIFLLVNLLILSLLVRSVSTLLSLLVEDAAADAIHRAELPSPNSSLIEQRPQIIPKIIHQTYKNETIPEVWVEAQQSCIDLHPDYEYILWTNEKSREFIAAEYPWFLDTFDGYNYPIQRADSIRYFVLAHYGGTYIDLDDVSYYPPPTPNHPNVEQGCNRRLDPLLAYPAWVRRTAPTGISNDAMGSVPQHPFFLRVIELLQQYDRHWLLPYITVMYSTGPLFLSVIWKEYMRDKPSEAGRVRILMQDEYNKHSWSFFTHHRGNSWHGKDAHLIFWMGQHWLFLTVCGFCIAGVVGFCLWWSYGRIMLLGAKYRYRYTKVSSSSPRLTSPTRRSRLTVPTILRRVSFKEDEEQGGVTETSYELGRRDD</sequence>
<keyword evidence="4 8" id="KW-0812">Transmembrane</keyword>